<proteinExistence type="predicted"/>
<dbReference type="CDD" id="cd14693">
    <property type="entry name" value="bZIP_CEBP"/>
    <property type="match status" value="1"/>
</dbReference>
<feature type="compositionally biased region" description="Low complexity" evidence="2">
    <location>
        <begin position="320"/>
        <end position="333"/>
    </location>
</feature>
<dbReference type="PROSITE" id="PS50217">
    <property type="entry name" value="BZIP"/>
    <property type="match status" value="1"/>
</dbReference>
<dbReference type="Pfam" id="PF07716">
    <property type="entry name" value="bZIP_2"/>
    <property type="match status" value="1"/>
</dbReference>
<evidence type="ECO:0000256" key="1">
    <source>
        <dbReference type="SAM" id="Coils"/>
    </source>
</evidence>
<dbReference type="OrthoDB" id="10032067at2759"/>
<dbReference type="AlphaFoldDB" id="A0A0K2T9X4"/>
<feature type="region of interest" description="Disordered" evidence="2">
    <location>
        <begin position="1"/>
        <end position="70"/>
    </location>
</feature>
<dbReference type="InterPro" id="IPR046347">
    <property type="entry name" value="bZIP_sf"/>
</dbReference>
<dbReference type="InterPro" id="IPR031106">
    <property type="entry name" value="C/EBP"/>
</dbReference>
<protein>
    <recommendedName>
        <fullName evidence="3">BZIP domain-containing protein</fullName>
    </recommendedName>
</protein>
<evidence type="ECO:0000256" key="2">
    <source>
        <dbReference type="SAM" id="MobiDB-lite"/>
    </source>
</evidence>
<dbReference type="SUPFAM" id="SSF57959">
    <property type="entry name" value="Leucine zipper domain"/>
    <property type="match status" value="1"/>
</dbReference>
<feature type="compositionally biased region" description="Low complexity" evidence="2">
    <location>
        <begin position="161"/>
        <end position="171"/>
    </location>
</feature>
<evidence type="ECO:0000313" key="4">
    <source>
        <dbReference type="EMBL" id="CDW22620.1"/>
    </source>
</evidence>
<feature type="compositionally biased region" description="Low complexity" evidence="2">
    <location>
        <begin position="292"/>
        <end position="311"/>
    </location>
</feature>
<sequence length="441" mass="47291">METSTGGGGIKCSINHPSSGANSHSVSNNNSNNNGVSSSMLKIRQLHSGSPPLNHHHSLMNAGGGHDQLTELTSSDISMDLQGLIDDSQFEDESIFGDLMDGKKNAVDLINNNSLNGAYGHPHSNHTHHSNHLHNLHSNHSHHHLHPHSNHHHQRTSPTNSLGGSSGVSSPGTGGDPDAYYNNNGRHTLAYVPGSVHQASYTPMSNVNLNHQSSHPVGHDIRVKQEPAESAGDFGSRGAGYNGGAGNNNSSGNNNNSSGNNSNAPYSNGTVSSTTPSPPSAHLYMGDGGSPLKGLSSSSANNNNSSNPSGNTKYIHANHSSSPNSNLGSPNSLLPILKKKTAIGERCSDEYRRRRERNNVAVRKSREKAKIRTRETEERVKILARENERLQKKVELLQEELSVLRSLFSNVGVLPDHIHRELSKHMDSFQAQHNAMAAGTI</sequence>
<dbReference type="GO" id="GO:0006351">
    <property type="term" value="P:DNA-templated transcription"/>
    <property type="evidence" value="ECO:0007669"/>
    <property type="project" value="InterPro"/>
</dbReference>
<feature type="compositionally biased region" description="Low complexity" evidence="2">
    <location>
        <begin position="18"/>
        <end position="39"/>
    </location>
</feature>
<accession>A0A0K2T9X4</accession>
<reference evidence="4" key="1">
    <citation type="submission" date="2014-05" db="EMBL/GenBank/DDBJ databases">
        <authorList>
            <person name="Chronopoulou M."/>
        </authorList>
    </citation>
    <scope>NUCLEOTIDE SEQUENCE</scope>
    <source>
        <tissue evidence="4">Whole organism</tissue>
    </source>
</reference>
<organism evidence="4">
    <name type="scientific">Lepeophtheirus salmonis</name>
    <name type="common">Salmon louse</name>
    <name type="synonym">Caligus salmonis</name>
    <dbReference type="NCBI Taxonomy" id="72036"/>
    <lineage>
        <taxon>Eukaryota</taxon>
        <taxon>Metazoa</taxon>
        <taxon>Ecdysozoa</taxon>
        <taxon>Arthropoda</taxon>
        <taxon>Crustacea</taxon>
        <taxon>Multicrustacea</taxon>
        <taxon>Hexanauplia</taxon>
        <taxon>Copepoda</taxon>
        <taxon>Siphonostomatoida</taxon>
        <taxon>Caligidae</taxon>
        <taxon>Lepeophtheirus</taxon>
    </lineage>
</organism>
<dbReference type="InterPro" id="IPR004827">
    <property type="entry name" value="bZIP"/>
</dbReference>
<dbReference type="PANTHER" id="PTHR23334:SF20">
    <property type="entry name" value="BASIC LEUCINE ZIPPER 24"/>
    <property type="match status" value="1"/>
</dbReference>
<feature type="compositionally biased region" description="Gly residues" evidence="2">
    <location>
        <begin position="1"/>
        <end position="10"/>
    </location>
</feature>
<dbReference type="SMART" id="SM00338">
    <property type="entry name" value="BRLZ"/>
    <property type="match status" value="1"/>
</dbReference>
<feature type="compositionally biased region" description="Gly residues" evidence="2">
    <location>
        <begin position="235"/>
        <end position="246"/>
    </location>
</feature>
<keyword evidence="1" id="KW-0175">Coiled coil</keyword>
<dbReference type="GO" id="GO:0000981">
    <property type="term" value="F:DNA-binding transcription factor activity, RNA polymerase II-specific"/>
    <property type="evidence" value="ECO:0007669"/>
    <property type="project" value="TreeGrafter"/>
</dbReference>
<feature type="coiled-coil region" evidence="1">
    <location>
        <begin position="366"/>
        <end position="407"/>
    </location>
</feature>
<dbReference type="GO" id="GO:0000978">
    <property type="term" value="F:RNA polymerase II cis-regulatory region sequence-specific DNA binding"/>
    <property type="evidence" value="ECO:0007669"/>
    <property type="project" value="TreeGrafter"/>
</dbReference>
<feature type="region of interest" description="Disordered" evidence="2">
    <location>
        <begin position="117"/>
        <end position="182"/>
    </location>
</feature>
<feature type="region of interest" description="Disordered" evidence="2">
    <location>
        <begin position="228"/>
        <end position="333"/>
    </location>
</feature>
<dbReference type="Gene3D" id="1.20.5.170">
    <property type="match status" value="1"/>
</dbReference>
<dbReference type="EMBL" id="HACA01005259">
    <property type="protein sequence ID" value="CDW22620.1"/>
    <property type="molecule type" value="Transcribed_RNA"/>
</dbReference>
<evidence type="ECO:0000259" key="3">
    <source>
        <dbReference type="PROSITE" id="PS50217"/>
    </source>
</evidence>
<feature type="compositionally biased region" description="Basic residues" evidence="2">
    <location>
        <begin position="123"/>
        <end position="155"/>
    </location>
</feature>
<feature type="compositionally biased region" description="Low complexity" evidence="2">
    <location>
        <begin position="247"/>
        <end position="275"/>
    </location>
</feature>
<feature type="domain" description="BZIP" evidence="3">
    <location>
        <begin position="348"/>
        <end position="411"/>
    </location>
</feature>
<dbReference type="PANTHER" id="PTHR23334">
    <property type="entry name" value="CCAAT/ENHANCER BINDING PROTEIN"/>
    <property type="match status" value="1"/>
</dbReference>
<name>A0A0K2T9X4_LEPSM</name>